<protein>
    <recommendedName>
        <fullName evidence="3">SIAH-type domain-containing protein</fullName>
    </recommendedName>
</protein>
<proteinExistence type="predicted"/>
<evidence type="ECO:0000313" key="2">
    <source>
        <dbReference type="Proteomes" id="UP000019116"/>
    </source>
</evidence>
<reference evidence="1" key="1">
    <citation type="submission" date="2018-08" db="EMBL/GenBank/DDBJ databases">
        <authorList>
            <person name="Rossello M."/>
        </authorList>
    </citation>
    <scope>NUCLEOTIDE SEQUENCE [LARGE SCALE GENOMIC DNA]</scope>
    <source>
        <strain evidence="1">cv. Chinese Spring</strain>
    </source>
</reference>
<accession>A0A3B6SHF1</accession>
<organism evidence="1">
    <name type="scientific">Triticum aestivum</name>
    <name type="common">Wheat</name>
    <dbReference type="NCBI Taxonomy" id="4565"/>
    <lineage>
        <taxon>Eukaryota</taxon>
        <taxon>Viridiplantae</taxon>
        <taxon>Streptophyta</taxon>
        <taxon>Embryophyta</taxon>
        <taxon>Tracheophyta</taxon>
        <taxon>Spermatophyta</taxon>
        <taxon>Magnoliopsida</taxon>
        <taxon>Liliopsida</taxon>
        <taxon>Poales</taxon>
        <taxon>Poaceae</taxon>
        <taxon>BOP clade</taxon>
        <taxon>Pooideae</taxon>
        <taxon>Triticodae</taxon>
        <taxon>Triticeae</taxon>
        <taxon>Triticinae</taxon>
        <taxon>Triticum</taxon>
    </lineage>
</organism>
<dbReference type="AlphaFoldDB" id="A0A3B6SHF1"/>
<sequence>MRWAQRPNNHFRFMDVLVDACKVPCVYKSCERYVDQHSLAEHTSRCTHAPCYCYECMPPFEGSPASLVHHLTAPSSNHYWPTMNIKYEMCYPFVVPESLEDHRRLLVAEEDDSIVRLVVGTGKVHAGYRPVSVVCVRGNAIDTGTRPLYWCVLTVTAPPVYEGDLGAFITLNRTVSSCSAPGNVDMEKAWYHLPPPQDGARGLQGGSPGHMHYQVSCSSLVFAQCKMLSKHVDTSYLYSIEPSMHDLALLEYHA</sequence>
<keyword evidence="2" id="KW-1185">Reference proteome</keyword>
<dbReference type="Proteomes" id="UP000019116">
    <property type="component" value="Chromosome 7B"/>
</dbReference>
<dbReference type="SUPFAM" id="SSF49599">
    <property type="entry name" value="TRAF domain-like"/>
    <property type="match status" value="1"/>
</dbReference>
<evidence type="ECO:0008006" key="3">
    <source>
        <dbReference type="Google" id="ProtNLM"/>
    </source>
</evidence>
<dbReference type="PANTHER" id="PTHR46632:SF39">
    <property type="entry name" value="SIAH-TYPE DOMAIN-CONTAINING PROTEIN"/>
    <property type="match status" value="1"/>
</dbReference>
<dbReference type="STRING" id="4565.A0A3B6SHF1"/>
<dbReference type="Gramene" id="TraesROB_scaffold_008494_01G000100.1">
    <property type="protein sequence ID" value="TraesROB_scaffold_008494_01G000100.1"/>
    <property type="gene ID" value="TraesROB_scaffold_008494_01G000100"/>
</dbReference>
<reference evidence="1" key="2">
    <citation type="submission" date="2018-10" db="UniProtKB">
        <authorList>
            <consortium name="EnsemblPlants"/>
        </authorList>
    </citation>
    <scope>IDENTIFICATION</scope>
</reference>
<dbReference type="InterPro" id="IPR044286">
    <property type="entry name" value="SINL_plant"/>
</dbReference>
<dbReference type="Gramene" id="TraesCS7B03G0548300.1">
    <property type="protein sequence ID" value="TraesCS7B03G0548300.1.CDS1"/>
    <property type="gene ID" value="TraesCS7B03G0548300"/>
</dbReference>
<dbReference type="Gramene" id="TraesCS7B02G197600.1">
    <property type="protein sequence ID" value="TraesCS7B02G197600.1.cds1"/>
    <property type="gene ID" value="TraesCS7B02G197600"/>
</dbReference>
<dbReference type="PANTHER" id="PTHR46632">
    <property type="entry name" value="E3 UBIQUITIN-PROTEIN LIGASE SINA-LIKE 4"/>
    <property type="match status" value="1"/>
</dbReference>
<dbReference type="EnsemblPlants" id="TraesCS7B02G197600.1">
    <property type="protein sequence ID" value="TraesCS7B02G197600.1.cds1"/>
    <property type="gene ID" value="TraesCS7B02G197600"/>
</dbReference>
<dbReference type="OMA" id="SRCTHAP"/>
<name>A0A3B6SHF1_WHEAT</name>
<evidence type="ECO:0000313" key="1">
    <source>
        <dbReference type="EnsemblPlants" id="TraesCS7B02G197600.1.cds1"/>
    </source>
</evidence>